<dbReference type="NCBIfam" id="TIGR02523">
    <property type="entry name" value="type_IV_pilV"/>
    <property type="match status" value="1"/>
</dbReference>
<evidence type="ECO:0000259" key="2">
    <source>
        <dbReference type="Pfam" id="PF22150"/>
    </source>
</evidence>
<evidence type="ECO:0000313" key="4">
    <source>
        <dbReference type="Proteomes" id="UP000235116"/>
    </source>
</evidence>
<organism evidence="3 4">
    <name type="scientific">Ketobacter alkanivorans</name>
    <dbReference type="NCBI Taxonomy" id="1917421"/>
    <lineage>
        <taxon>Bacteria</taxon>
        <taxon>Pseudomonadati</taxon>
        <taxon>Pseudomonadota</taxon>
        <taxon>Gammaproteobacteria</taxon>
        <taxon>Pseudomonadales</taxon>
        <taxon>Ketobacteraceae</taxon>
        <taxon>Ketobacter</taxon>
    </lineage>
</organism>
<gene>
    <name evidence="3" type="primary">pilV</name>
    <name evidence="3" type="ORF">Kalk_05795</name>
</gene>
<dbReference type="KEGG" id="kak:Kalk_05795"/>
<dbReference type="InterPro" id="IPR013362">
    <property type="entry name" value="Pilus_4_PilV"/>
</dbReference>
<dbReference type="InterPro" id="IPR012902">
    <property type="entry name" value="N_methyl_site"/>
</dbReference>
<dbReference type="InterPro" id="IPR054402">
    <property type="entry name" value="Tt1218-like_dom"/>
</dbReference>
<dbReference type="AlphaFoldDB" id="A0A2K9LMC9"/>
<protein>
    <submittedName>
        <fullName evidence="3">Type IV pilus modification protein PilV</fullName>
    </submittedName>
</protein>
<sequence length="167" mass="18098">MLTNKSVNKSFKQAGVGLIEVLVALLILTIGILGMVALQTRALQISQESIYTSQALMMAYEMTDRMRANRGSEDDYLVDYGTDVNAGNDCTAGTCTPTQMATYDTSEWKGALAANLPLGDGQITVDNSGVRPFYVISVRFTDMKIDRALEGGTAGDSLREVQVRTEI</sequence>
<dbReference type="Proteomes" id="UP000235116">
    <property type="component" value="Chromosome"/>
</dbReference>
<reference evidence="4" key="1">
    <citation type="submission" date="2017-08" db="EMBL/GenBank/DDBJ databases">
        <title>Direct submision.</title>
        <authorList>
            <person name="Kim S.-J."/>
            <person name="Rhee S.-K."/>
        </authorList>
    </citation>
    <scope>NUCLEOTIDE SEQUENCE [LARGE SCALE GENOMIC DNA]</scope>
    <source>
        <strain evidence="4">GI5</strain>
    </source>
</reference>
<keyword evidence="1" id="KW-0472">Membrane</keyword>
<dbReference type="Pfam" id="PF22150">
    <property type="entry name" value="Tt1218-like"/>
    <property type="match status" value="1"/>
</dbReference>
<proteinExistence type="predicted"/>
<evidence type="ECO:0000256" key="1">
    <source>
        <dbReference type="SAM" id="Phobius"/>
    </source>
</evidence>
<feature type="transmembrane region" description="Helical" evidence="1">
    <location>
        <begin position="15"/>
        <end position="38"/>
    </location>
</feature>
<keyword evidence="4" id="KW-1185">Reference proteome</keyword>
<feature type="domain" description="Type IV pilin Tt1218-like" evidence="2">
    <location>
        <begin position="37"/>
        <end position="105"/>
    </location>
</feature>
<keyword evidence="1" id="KW-1133">Transmembrane helix</keyword>
<evidence type="ECO:0000313" key="3">
    <source>
        <dbReference type="EMBL" id="AUM11964.1"/>
    </source>
</evidence>
<dbReference type="Pfam" id="PF07963">
    <property type="entry name" value="N_methyl"/>
    <property type="match status" value="1"/>
</dbReference>
<accession>A0A2K9LMC9</accession>
<keyword evidence="1" id="KW-0812">Transmembrane</keyword>
<dbReference type="EMBL" id="CP022684">
    <property type="protein sequence ID" value="AUM11964.1"/>
    <property type="molecule type" value="Genomic_DNA"/>
</dbReference>
<name>A0A2K9LMC9_9GAMM</name>